<gene>
    <name evidence="8" type="ORF">I8J31_07460</name>
</gene>
<dbReference type="InterPro" id="IPR007267">
    <property type="entry name" value="GtrA_DPMS_TM"/>
</dbReference>
<keyword evidence="5 6" id="KW-0472">Membrane</keyword>
<keyword evidence="3 6" id="KW-0812">Transmembrane</keyword>
<dbReference type="PANTHER" id="PTHR38459">
    <property type="entry name" value="PROPHAGE BACTOPRENOL-LINKED GLUCOSE TRANSLOCASE HOMOLOG"/>
    <property type="match status" value="1"/>
</dbReference>
<feature type="domain" description="GtrA/DPMS transmembrane" evidence="7">
    <location>
        <begin position="11"/>
        <end position="138"/>
    </location>
</feature>
<evidence type="ECO:0000256" key="3">
    <source>
        <dbReference type="ARBA" id="ARBA00022692"/>
    </source>
</evidence>
<protein>
    <submittedName>
        <fullName evidence="8">GtrA family protein</fullName>
    </submittedName>
</protein>
<evidence type="ECO:0000313" key="8">
    <source>
        <dbReference type="EMBL" id="MBJ7537521.1"/>
    </source>
</evidence>
<evidence type="ECO:0000256" key="1">
    <source>
        <dbReference type="ARBA" id="ARBA00004141"/>
    </source>
</evidence>
<evidence type="ECO:0000256" key="4">
    <source>
        <dbReference type="ARBA" id="ARBA00022989"/>
    </source>
</evidence>
<feature type="transmembrane region" description="Helical" evidence="6">
    <location>
        <begin position="38"/>
        <end position="55"/>
    </location>
</feature>
<evidence type="ECO:0000256" key="5">
    <source>
        <dbReference type="ARBA" id="ARBA00023136"/>
    </source>
</evidence>
<comment type="similarity">
    <text evidence="2">Belongs to the GtrA family.</text>
</comment>
<feature type="transmembrane region" description="Helical" evidence="6">
    <location>
        <begin position="112"/>
        <end position="132"/>
    </location>
</feature>
<dbReference type="AlphaFoldDB" id="A0A934N5Y4"/>
<proteinExistence type="inferred from homology"/>
<dbReference type="Pfam" id="PF04138">
    <property type="entry name" value="GtrA_DPMS_TM"/>
    <property type="match status" value="1"/>
</dbReference>
<organism evidence="8 9">
    <name type="scientific">Marinomonas transparens</name>
    <dbReference type="NCBI Taxonomy" id="2795388"/>
    <lineage>
        <taxon>Bacteria</taxon>
        <taxon>Pseudomonadati</taxon>
        <taxon>Pseudomonadota</taxon>
        <taxon>Gammaproteobacteria</taxon>
        <taxon>Oceanospirillales</taxon>
        <taxon>Oceanospirillaceae</taxon>
        <taxon>Marinomonas</taxon>
    </lineage>
</organism>
<comment type="subcellular location">
    <subcellularLocation>
        <location evidence="1">Membrane</location>
        <topology evidence="1">Multi-pass membrane protein</topology>
    </subcellularLocation>
</comment>
<dbReference type="Proteomes" id="UP000628710">
    <property type="component" value="Unassembled WGS sequence"/>
</dbReference>
<feature type="transmembrane region" description="Helical" evidence="6">
    <location>
        <begin position="76"/>
        <end position="100"/>
    </location>
</feature>
<dbReference type="GO" id="GO:0005886">
    <property type="term" value="C:plasma membrane"/>
    <property type="evidence" value="ECO:0007669"/>
    <property type="project" value="TreeGrafter"/>
</dbReference>
<dbReference type="InterPro" id="IPR051401">
    <property type="entry name" value="GtrA_CellWall_Glycosyl"/>
</dbReference>
<dbReference type="PANTHER" id="PTHR38459:SF1">
    <property type="entry name" value="PROPHAGE BACTOPRENOL-LINKED GLUCOSE TRANSLOCASE HOMOLOG"/>
    <property type="match status" value="1"/>
</dbReference>
<accession>A0A934N5Y4</accession>
<dbReference type="EMBL" id="JAEMNX010000006">
    <property type="protein sequence ID" value="MBJ7537521.1"/>
    <property type="molecule type" value="Genomic_DNA"/>
</dbReference>
<evidence type="ECO:0000256" key="2">
    <source>
        <dbReference type="ARBA" id="ARBA00009399"/>
    </source>
</evidence>
<dbReference type="GO" id="GO:0000271">
    <property type="term" value="P:polysaccharide biosynthetic process"/>
    <property type="evidence" value="ECO:0007669"/>
    <property type="project" value="InterPro"/>
</dbReference>
<evidence type="ECO:0000256" key="6">
    <source>
        <dbReference type="SAM" id="Phobius"/>
    </source>
</evidence>
<reference evidence="8" key="1">
    <citation type="submission" date="2020-12" db="EMBL/GenBank/DDBJ databases">
        <title>Marinomonas arctica sp. nov., a psychrotolerant bacterium isolated from the Arctic.</title>
        <authorList>
            <person name="Zhang Y."/>
        </authorList>
    </citation>
    <scope>NUCLEOTIDE SEQUENCE</scope>
    <source>
        <strain evidence="8">C1424</strain>
    </source>
</reference>
<dbReference type="RefSeq" id="WP_199467667.1">
    <property type="nucleotide sequence ID" value="NZ_JAEMNX010000006.1"/>
</dbReference>
<feature type="transmembrane region" description="Helical" evidence="6">
    <location>
        <begin position="12"/>
        <end position="32"/>
    </location>
</feature>
<evidence type="ECO:0000313" key="9">
    <source>
        <dbReference type="Proteomes" id="UP000628710"/>
    </source>
</evidence>
<keyword evidence="4 6" id="KW-1133">Transmembrane helix</keyword>
<name>A0A934N5Y4_9GAMM</name>
<comment type="caution">
    <text evidence="8">The sequence shown here is derived from an EMBL/GenBank/DDBJ whole genome shotgun (WGS) entry which is preliminary data.</text>
</comment>
<evidence type="ECO:0000259" key="7">
    <source>
        <dbReference type="Pfam" id="PF04138"/>
    </source>
</evidence>
<sequence>MSRFFSNTFTRFAIVGVVGFLVDLVSMLLLSVWLPHTIARGIAFWIAASSNWWWNRRITFIETRHTKHKKAALLQWLQFLAGSLVAFIPNWACYLALLSLQSSITNPTLSQIWPYLAIIPGILVGMGINYVFSRYWVFSQKKTPATNNT</sequence>
<keyword evidence="9" id="KW-1185">Reference proteome</keyword>